<keyword evidence="1" id="KW-0547">Nucleotide-binding</keyword>
<dbReference type="InterPro" id="IPR012381">
    <property type="entry name" value="EutP_PduV"/>
</dbReference>
<dbReference type="EMBL" id="JACRTD010000004">
    <property type="protein sequence ID" value="MBC8585232.1"/>
    <property type="molecule type" value="Genomic_DNA"/>
</dbReference>
<name>A0A926ERC7_9FIRM</name>
<keyword evidence="3" id="KW-1185">Reference proteome</keyword>
<evidence type="ECO:0000313" key="3">
    <source>
        <dbReference type="Proteomes" id="UP000623678"/>
    </source>
</evidence>
<accession>A0A926ERC7</accession>
<dbReference type="PIRSF" id="PIRSF036409">
    <property type="entry name" value="EutP_PduV"/>
    <property type="match status" value="1"/>
</dbReference>
<comment type="caution">
    <text evidence="2">The sequence shown here is derived from an EMBL/GenBank/DDBJ whole genome shotgun (WGS) entry which is preliminary data.</text>
</comment>
<proteinExistence type="inferred from homology"/>
<evidence type="ECO:0000313" key="2">
    <source>
        <dbReference type="EMBL" id="MBC8585232.1"/>
    </source>
</evidence>
<comment type="similarity">
    <text evidence="1">Belongs to the EutP/PduV family.</text>
</comment>
<dbReference type="PANTHER" id="PTHR40453:SF1">
    <property type="entry name" value="PROTEIN YOEF"/>
    <property type="match status" value="1"/>
</dbReference>
<dbReference type="GO" id="GO:0005524">
    <property type="term" value="F:ATP binding"/>
    <property type="evidence" value="ECO:0007669"/>
    <property type="project" value="UniProtKB-UniRule"/>
</dbReference>
<dbReference type="Gene3D" id="3.40.50.300">
    <property type="entry name" value="P-loop containing nucleotide triphosphate hydrolases"/>
    <property type="match status" value="1"/>
</dbReference>
<reference evidence="2" key="1">
    <citation type="submission" date="2020-08" db="EMBL/GenBank/DDBJ databases">
        <title>Genome public.</title>
        <authorList>
            <person name="Liu C."/>
            <person name="Sun Q."/>
        </authorList>
    </citation>
    <scope>NUCLEOTIDE SEQUENCE</scope>
    <source>
        <strain evidence="2">NSJ-64</strain>
    </source>
</reference>
<dbReference type="GO" id="GO:0006576">
    <property type="term" value="P:biogenic amine metabolic process"/>
    <property type="evidence" value="ECO:0007669"/>
    <property type="project" value="InterPro"/>
</dbReference>
<dbReference type="NCBIfam" id="TIGR02528">
    <property type="entry name" value="EutP"/>
    <property type="match status" value="1"/>
</dbReference>
<evidence type="ECO:0000256" key="1">
    <source>
        <dbReference type="PIRNR" id="PIRNR036409"/>
    </source>
</evidence>
<organism evidence="2 3">
    <name type="scientific">Youxingia wuxianensis</name>
    <dbReference type="NCBI Taxonomy" id="2763678"/>
    <lineage>
        <taxon>Bacteria</taxon>
        <taxon>Bacillati</taxon>
        <taxon>Bacillota</taxon>
        <taxon>Clostridia</taxon>
        <taxon>Eubacteriales</taxon>
        <taxon>Oscillospiraceae</taxon>
        <taxon>Youxingia</taxon>
    </lineage>
</organism>
<sequence>MKRIMLIGRTSAGKTSFCQVLHHHEIKYKKTQAIEIIDNAIDTPGEYVENRALYRALVVTAADADVVILVQDCTDPQCFFAPNISGMFNRPTIGLATKIDLVQNEEEVLQAMAKLELAGCEKVFKISSTQNIGVDEVRKYLGIAE</sequence>
<gene>
    <name evidence="2" type="ORF">H8705_06510</name>
</gene>
<dbReference type="AlphaFoldDB" id="A0A926ERC7"/>
<dbReference type="SUPFAM" id="SSF52540">
    <property type="entry name" value="P-loop containing nucleoside triphosphate hydrolases"/>
    <property type="match status" value="1"/>
</dbReference>
<dbReference type="PANTHER" id="PTHR40453">
    <property type="entry name" value="PROTEIN YOEF"/>
    <property type="match status" value="1"/>
</dbReference>
<dbReference type="RefSeq" id="WP_262395016.1">
    <property type="nucleotide sequence ID" value="NZ_JACRTD010000004.1"/>
</dbReference>
<dbReference type="Proteomes" id="UP000623678">
    <property type="component" value="Unassembled WGS sequence"/>
</dbReference>
<protein>
    <submittedName>
        <fullName evidence="2">EutP/PduV family microcompartment system protein</fullName>
    </submittedName>
</protein>
<dbReference type="InterPro" id="IPR027417">
    <property type="entry name" value="P-loop_NTPase"/>
</dbReference>
<dbReference type="Pfam" id="PF10662">
    <property type="entry name" value="PduV-EutP"/>
    <property type="match status" value="1"/>
</dbReference>